<evidence type="ECO:0000313" key="1">
    <source>
        <dbReference type="EMBL" id="TDL46053.1"/>
    </source>
</evidence>
<name>A0A4V6PNJ2_9MICO</name>
<reference evidence="1 2" key="1">
    <citation type="submission" date="2019-03" db="EMBL/GenBank/DDBJ databases">
        <title>Genome Sequencing and Assembly of Various Microbes Isolated from Partially Reclaimed Soil and Acid Mine Drainage (AMD) Site.</title>
        <authorList>
            <person name="Steinbock B."/>
            <person name="Bechtold R."/>
            <person name="Sevigny J.L."/>
            <person name="Thomas D."/>
            <person name="Cuthill L.R."/>
            <person name="Aveiro Johannsen E.J."/>
            <person name="Thomas K."/>
            <person name="Ghosh A."/>
        </authorList>
    </citation>
    <scope>NUCLEOTIDE SEQUENCE [LARGE SCALE GENOMIC DNA]</scope>
    <source>
        <strain evidence="1 2">F-B2</strain>
    </source>
</reference>
<dbReference type="EMBL" id="SMZX01000001">
    <property type="protein sequence ID" value="TDL46053.1"/>
    <property type="molecule type" value="Genomic_DNA"/>
</dbReference>
<gene>
    <name evidence="1" type="ORF">E2R54_06385</name>
</gene>
<protein>
    <submittedName>
        <fullName evidence="1">Uncharacterized protein</fullName>
    </submittedName>
</protein>
<evidence type="ECO:0000313" key="2">
    <source>
        <dbReference type="Proteomes" id="UP000295633"/>
    </source>
</evidence>
<proteinExistence type="predicted"/>
<comment type="caution">
    <text evidence="1">The sequence shown here is derived from an EMBL/GenBank/DDBJ whole genome shotgun (WGS) entry which is preliminary data.</text>
</comment>
<organism evidence="1 2">
    <name type="scientific">Microbacterium oleivorans</name>
    <dbReference type="NCBI Taxonomy" id="273677"/>
    <lineage>
        <taxon>Bacteria</taxon>
        <taxon>Bacillati</taxon>
        <taxon>Actinomycetota</taxon>
        <taxon>Actinomycetes</taxon>
        <taxon>Micrococcales</taxon>
        <taxon>Microbacteriaceae</taxon>
        <taxon>Microbacterium</taxon>
    </lineage>
</organism>
<accession>A0A4V6PNJ2</accession>
<dbReference type="STRING" id="273677.BW34_00629"/>
<dbReference type="RefSeq" id="WP_133399106.1">
    <property type="nucleotide sequence ID" value="NZ_SMZX01000001.1"/>
</dbReference>
<dbReference type="Proteomes" id="UP000295633">
    <property type="component" value="Unassembled WGS sequence"/>
</dbReference>
<dbReference type="AlphaFoldDB" id="A0A4V6PNJ2"/>
<sequence length="70" mass="7237">MEFGFAAVVVGIVAASLFIARRRARLDRGVTDEEGHGAAARRSADSEARMAKATATYVDNRNNAGGAGGV</sequence>